<comment type="similarity">
    <text evidence="2">Belongs to the GMC oxidoreductase family.</text>
</comment>
<evidence type="ECO:0000259" key="8">
    <source>
        <dbReference type="Pfam" id="PF05199"/>
    </source>
</evidence>
<gene>
    <name evidence="9" type="ORF">EUX98_g4091</name>
</gene>
<dbReference type="Pfam" id="PF05199">
    <property type="entry name" value="GMC_oxred_C"/>
    <property type="match status" value="1"/>
</dbReference>
<sequence>MMALLLALPLDASVVDGGTYDYVVVGGGTAGLTVTSRLSEDPSKRVLFTVALGGPMDWSWLADQNKTIHGRGNVTILSADSFEKPRVIVNYFNVDFDLALHIEGCRLARKIFQSAAMSSLSAGETVPGFQKVPDNSEGGSEEDWAQWVLHDPQFSFGSVAHPIGTAAMMRRSLGGVVDARLKVYDTTNVRVVDASILPWQISAHLSSTIYGIVEKAADFIKSGV</sequence>
<dbReference type="InterPro" id="IPR007867">
    <property type="entry name" value="GMC_OxRtase_C"/>
</dbReference>
<keyword evidence="4 7" id="KW-0732">Signal</keyword>
<dbReference type="SUPFAM" id="SSF54373">
    <property type="entry name" value="FAD-linked reductases, C-terminal domain"/>
    <property type="match status" value="1"/>
</dbReference>
<evidence type="ECO:0000256" key="1">
    <source>
        <dbReference type="ARBA" id="ARBA00001974"/>
    </source>
</evidence>
<evidence type="ECO:0000256" key="5">
    <source>
        <dbReference type="ARBA" id="ARBA00022827"/>
    </source>
</evidence>
<evidence type="ECO:0000313" key="10">
    <source>
        <dbReference type="Proteomes" id="UP000308730"/>
    </source>
</evidence>
<dbReference type="AlphaFoldDB" id="A0A4S4MUX2"/>
<dbReference type="GO" id="GO:0050660">
    <property type="term" value="F:flavin adenine dinucleotide binding"/>
    <property type="evidence" value="ECO:0007669"/>
    <property type="project" value="InterPro"/>
</dbReference>
<dbReference type="PANTHER" id="PTHR11552:SF201">
    <property type="entry name" value="GLUCOSE-METHANOL-CHOLINE OXIDOREDUCTASE N-TERMINAL DOMAIN-CONTAINING PROTEIN"/>
    <property type="match status" value="1"/>
</dbReference>
<feature type="signal peptide" evidence="7">
    <location>
        <begin position="1"/>
        <end position="17"/>
    </location>
</feature>
<dbReference type="PANTHER" id="PTHR11552">
    <property type="entry name" value="GLUCOSE-METHANOL-CHOLINE GMC OXIDOREDUCTASE"/>
    <property type="match status" value="1"/>
</dbReference>
<dbReference type="OrthoDB" id="269227at2759"/>
<accession>A0A4S4MUX2</accession>
<dbReference type="EMBL" id="SGPM01000094">
    <property type="protein sequence ID" value="THH30092.1"/>
    <property type="molecule type" value="Genomic_DNA"/>
</dbReference>
<dbReference type="InterPro" id="IPR036188">
    <property type="entry name" value="FAD/NAD-bd_sf"/>
</dbReference>
<evidence type="ECO:0000256" key="6">
    <source>
        <dbReference type="ARBA" id="ARBA00023002"/>
    </source>
</evidence>
<dbReference type="Proteomes" id="UP000308730">
    <property type="component" value="Unassembled WGS sequence"/>
</dbReference>
<evidence type="ECO:0000256" key="2">
    <source>
        <dbReference type="ARBA" id="ARBA00010790"/>
    </source>
</evidence>
<evidence type="ECO:0000313" key="9">
    <source>
        <dbReference type="EMBL" id="THH30092.1"/>
    </source>
</evidence>
<evidence type="ECO:0000256" key="7">
    <source>
        <dbReference type="SAM" id="SignalP"/>
    </source>
</evidence>
<organism evidence="9 10">
    <name type="scientific">Antrodiella citrinella</name>
    <dbReference type="NCBI Taxonomy" id="2447956"/>
    <lineage>
        <taxon>Eukaryota</taxon>
        <taxon>Fungi</taxon>
        <taxon>Dikarya</taxon>
        <taxon>Basidiomycota</taxon>
        <taxon>Agaricomycotina</taxon>
        <taxon>Agaricomycetes</taxon>
        <taxon>Polyporales</taxon>
        <taxon>Steccherinaceae</taxon>
        <taxon>Antrodiella</taxon>
    </lineage>
</organism>
<keyword evidence="5" id="KW-0274">FAD</keyword>
<dbReference type="GO" id="GO:0016614">
    <property type="term" value="F:oxidoreductase activity, acting on CH-OH group of donors"/>
    <property type="evidence" value="ECO:0007669"/>
    <property type="project" value="InterPro"/>
</dbReference>
<dbReference type="Gene3D" id="3.30.560.10">
    <property type="entry name" value="Glucose Oxidase, domain 3"/>
    <property type="match status" value="1"/>
</dbReference>
<keyword evidence="3" id="KW-0285">Flavoprotein</keyword>
<feature type="domain" description="Glucose-methanol-choline oxidoreductase C-terminal" evidence="8">
    <location>
        <begin position="70"/>
        <end position="212"/>
    </location>
</feature>
<dbReference type="SUPFAM" id="SSF51905">
    <property type="entry name" value="FAD/NAD(P)-binding domain"/>
    <property type="match status" value="2"/>
</dbReference>
<name>A0A4S4MUX2_9APHY</name>
<keyword evidence="6" id="KW-0560">Oxidoreductase</keyword>
<comment type="cofactor">
    <cofactor evidence="1">
        <name>FAD</name>
        <dbReference type="ChEBI" id="CHEBI:57692"/>
    </cofactor>
</comment>
<reference evidence="9 10" key="1">
    <citation type="submission" date="2019-02" db="EMBL/GenBank/DDBJ databases">
        <title>Genome sequencing of the rare red list fungi Antrodiella citrinella (Flaviporus citrinellus).</title>
        <authorList>
            <person name="Buettner E."/>
            <person name="Kellner H."/>
        </authorList>
    </citation>
    <scope>NUCLEOTIDE SEQUENCE [LARGE SCALE GENOMIC DNA]</scope>
    <source>
        <strain evidence="9 10">DSM 108506</strain>
    </source>
</reference>
<feature type="chain" id="PRO_5020745705" description="Glucose-methanol-choline oxidoreductase C-terminal domain-containing protein" evidence="7">
    <location>
        <begin position="18"/>
        <end position="224"/>
    </location>
</feature>
<evidence type="ECO:0000256" key="4">
    <source>
        <dbReference type="ARBA" id="ARBA00022729"/>
    </source>
</evidence>
<protein>
    <recommendedName>
        <fullName evidence="8">Glucose-methanol-choline oxidoreductase C-terminal domain-containing protein</fullName>
    </recommendedName>
</protein>
<dbReference type="Gene3D" id="3.50.50.60">
    <property type="entry name" value="FAD/NAD(P)-binding domain"/>
    <property type="match status" value="2"/>
</dbReference>
<evidence type="ECO:0000256" key="3">
    <source>
        <dbReference type="ARBA" id="ARBA00022630"/>
    </source>
</evidence>
<dbReference type="InterPro" id="IPR012132">
    <property type="entry name" value="GMC_OxRdtase"/>
</dbReference>
<comment type="caution">
    <text evidence="9">The sequence shown here is derived from an EMBL/GenBank/DDBJ whole genome shotgun (WGS) entry which is preliminary data.</text>
</comment>
<keyword evidence="10" id="KW-1185">Reference proteome</keyword>
<proteinExistence type="inferred from homology"/>